<proteinExistence type="predicted"/>
<evidence type="ECO:0000256" key="4">
    <source>
        <dbReference type="ARBA" id="ARBA00022737"/>
    </source>
</evidence>
<protein>
    <submittedName>
        <fullName evidence="8">4Fe-4S binding domain-containing protein</fullName>
    </submittedName>
</protein>
<dbReference type="STRING" id="1121395.SAMN02745215_00850"/>
<dbReference type="GO" id="GO:0046872">
    <property type="term" value="F:metal ion binding"/>
    <property type="evidence" value="ECO:0007669"/>
    <property type="project" value="UniProtKB-KW"/>
</dbReference>
<keyword evidence="9" id="KW-1185">Reference proteome</keyword>
<feature type="domain" description="4Fe-4S ferredoxin-type" evidence="7">
    <location>
        <begin position="5"/>
        <end position="35"/>
    </location>
</feature>
<accession>A0A1M7SHB8</accession>
<reference evidence="9" key="1">
    <citation type="submission" date="2016-12" db="EMBL/GenBank/DDBJ databases">
        <authorList>
            <person name="Varghese N."/>
            <person name="Submissions S."/>
        </authorList>
    </citation>
    <scope>NUCLEOTIDE SEQUENCE [LARGE SCALE GENOMIC DNA]</scope>
    <source>
        <strain evidence="9">DSM 11544</strain>
    </source>
</reference>
<evidence type="ECO:0000259" key="7">
    <source>
        <dbReference type="PROSITE" id="PS51379"/>
    </source>
</evidence>
<evidence type="ECO:0000256" key="6">
    <source>
        <dbReference type="ARBA" id="ARBA00023014"/>
    </source>
</evidence>
<keyword evidence="5" id="KW-0408">Iron</keyword>
<evidence type="ECO:0000256" key="1">
    <source>
        <dbReference type="ARBA" id="ARBA00004196"/>
    </source>
</evidence>
<dbReference type="SUPFAM" id="SSF54862">
    <property type="entry name" value="4Fe-4S ferredoxins"/>
    <property type="match status" value="1"/>
</dbReference>
<dbReference type="Pfam" id="PF12797">
    <property type="entry name" value="Fer4_2"/>
    <property type="match status" value="1"/>
</dbReference>
<dbReference type="RefSeq" id="WP_072771417.1">
    <property type="nucleotide sequence ID" value="NZ_FRDN01000004.1"/>
</dbReference>
<dbReference type="AlphaFoldDB" id="A0A1M7SHB8"/>
<dbReference type="PANTHER" id="PTHR43545">
    <property type="entry name" value="FORMATE DEHYDROGENASE, NITRATE-INDUCIBLE, IRON-SULFUR SUBUNIT"/>
    <property type="match status" value="1"/>
</dbReference>
<evidence type="ECO:0000256" key="3">
    <source>
        <dbReference type="ARBA" id="ARBA00022723"/>
    </source>
</evidence>
<evidence type="ECO:0000256" key="2">
    <source>
        <dbReference type="ARBA" id="ARBA00022485"/>
    </source>
</evidence>
<keyword evidence="6" id="KW-0411">Iron-sulfur</keyword>
<dbReference type="PANTHER" id="PTHR43545:SF4">
    <property type="entry name" value="IRON-SULFUR PROTEIN"/>
    <property type="match status" value="1"/>
</dbReference>
<dbReference type="Pfam" id="PF13247">
    <property type="entry name" value="Fer4_11"/>
    <property type="match status" value="1"/>
</dbReference>
<dbReference type="GO" id="GO:0030313">
    <property type="term" value="C:cell envelope"/>
    <property type="evidence" value="ECO:0007669"/>
    <property type="project" value="UniProtKB-SubCell"/>
</dbReference>
<evidence type="ECO:0000313" key="9">
    <source>
        <dbReference type="Proteomes" id="UP000184010"/>
    </source>
</evidence>
<dbReference type="EMBL" id="FRDN01000004">
    <property type="protein sequence ID" value="SHN57857.1"/>
    <property type="molecule type" value="Genomic_DNA"/>
</dbReference>
<evidence type="ECO:0000256" key="5">
    <source>
        <dbReference type="ARBA" id="ARBA00023004"/>
    </source>
</evidence>
<dbReference type="Proteomes" id="UP000184010">
    <property type="component" value="Unassembled WGS sequence"/>
</dbReference>
<keyword evidence="2" id="KW-0004">4Fe-4S</keyword>
<keyword evidence="3" id="KW-0479">Metal-binding</keyword>
<dbReference type="Gene3D" id="3.30.70.20">
    <property type="match status" value="1"/>
</dbReference>
<dbReference type="GO" id="GO:0051539">
    <property type="term" value="F:4 iron, 4 sulfur cluster binding"/>
    <property type="evidence" value="ECO:0007669"/>
    <property type="project" value="UniProtKB-KW"/>
</dbReference>
<evidence type="ECO:0000313" key="8">
    <source>
        <dbReference type="EMBL" id="SHN57857.1"/>
    </source>
</evidence>
<dbReference type="InterPro" id="IPR017896">
    <property type="entry name" value="4Fe4S_Fe-S-bd"/>
</dbReference>
<name>A0A1M7SHB8_9FIRM</name>
<dbReference type="PROSITE" id="PS51379">
    <property type="entry name" value="4FE4S_FER_2"/>
    <property type="match status" value="1"/>
</dbReference>
<gene>
    <name evidence="8" type="ORF">SAMN02745215_00850</name>
</gene>
<dbReference type="InterPro" id="IPR051555">
    <property type="entry name" value="FDH_Electron_Transfer_Unit"/>
</dbReference>
<sequence length="112" mass="12615">MAVNKGILIDYDWCTGCHTCEVACQMEHGLQVGQYGIKLAELGPWEYAQDKWQISYVPMPTDQCNLCASRVEKGKQPSCVQHCQAKCLSYGPLEELAKRLVDHPKQVLFALK</sequence>
<comment type="subcellular location">
    <subcellularLocation>
        <location evidence="1">Cell envelope</location>
    </subcellularLocation>
</comment>
<keyword evidence="4" id="KW-0677">Repeat</keyword>
<organism evidence="8 9">
    <name type="scientific">Desulfitobacterium chlororespirans DSM 11544</name>
    <dbReference type="NCBI Taxonomy" id="1121395"/>
    <lineage>
        <taxon>Bacteria</taxon>
        <taxon>Bacillati</taxon>
        <taxon>Bacillota</taxon>
        <taxon>Clostridia</taxon>
        <taxon>Eubacteriales</taxon>
        <taxon>Desulfitobacteriaceae</taxon>
        <taxon>Desulfitobacterium</taxon>
    </lineage>
</organism>